<dbReference type="PANTHER" id="PTHR21174">
    <property type="match status" value="1"/>
</dbReference>
<dbReference type="InterPro" id="IPR009218">
    <property type="entry name" value="HD_phosphohydro"/>
</dbReference>
<name>A0A3N4PZ97_9BACT</name>
<proteinExistence type="predicted"/>
<dbReference type="OrthoDB" id="9808993at2"/>
<dbReference type="PIRSF" id="PIRSF035170">
    <property type="entry name" value="HD_phosphohydro"/>
    <property type="match status" value="1"/>
</dbReference>
<keyword evidence="2" id="KW-1185">Reference proteome</keyword>
<dbReference type="AlphaFoldDB" id="A0A3N4PZ97"/>
<dbReference type="Gene3D" id="1.10.472.50">
    <property type="entry name" value="HD-domain/PDEase-like"/>
    <property type="match status" value="1"/>
</dbReference>
<dbReference type="Proteomes" id="UP000278351">
    <property type="component" value="Unassembled WGS sequence"/>
</dbReference>
<organism evidence="1 2">
    <name type="scientific">Chitinophaga lutea</name>
    <dbReference type="NCBI Taxonomy" id="2488634"/>
    <lineage>
        <taxon>Bacteria</taxon>
        <taxon>Pseudomonadati</taxon>
        <taxon>Bacteroidota</taxon>
        <taxon>Chitinophagia</taxon>
        <taxon>Chitinophagales</taxon>
        <taxon>Chitinophagaceae</taxon>
        <taxon>Chitinophaga</taxon>
    </lineage>
</organism>
<evidence type="ECO:0000313" key="2">
    <source>
        <dbReference type="Proteomes" id="UP000278351"/>
    </source>
</evidence>
<evidence type="ECO:0008006" key="3">
    <source>
        <dbReference type="Google" id="ProtNLM"/>
    </source>
</evidence>
<gene>
    <name evidence="1" type="ORF">EGT74_01340</name>
</gene>
<dbReference type="PANTHER" id="PTHR21174:SF0">
    <property type="entry name" value="HD PHOSPHOHYDROLASE FAMILY PROTEIN-RELATED"/>
    <property type="match status" value="1"/>
</dbReference>
<accession>A0A3N4PZ97</accession>
<protein>
    <recommendedName>
        <fullName evidence="3">Metal-dependent phosphohydrolase</fullName>
    </recommendedName>
</protein>
<sequence>MQIAEITEIWMQLAARTGCTTTYANTGIRNIIRQYSAAGRHYHNMDHLGDLLCLQQHYAPEIIDNDSVLHAIFFHDIIYSATRKDNEERSAQEAVRYLQNTRCPVEKQQKVYRYITATAQHQNPLADPDLDYLLDFDLHILGATPGQYDAYTKQIRKEYWIYPAFMYNKGRKSVLQHFLSQPHIYKTAAFREKYEQKARENLERELDAL</sequence>
<evidence type="ECO:0000313" key="1">
    <source>
        <dbReference type="EMBL" id="RPE12229.1"/>
    </source>
</evidence>
<dbReference type="SUPFAM" id="SSF109604">
    <property type="entry name" value="HD-domain/PDEase-like"/>
    <property type="match status" value="1"/>
</dbReference>
<comment type="caution">
    <text evidence="1">The sequence shown here is derived from an EMBL/GenBank/DDBJ whole genome shotgun (WGS) entry which is preliminary data.</text>
</comment>
<dbReference type="RefSeq" id="WP_123844710.1">
    <property type="nucleotide sequence ID" value="NZ_RPDH01000001.1"/>
</dbReference>
<reference evidence="1 2" key="1">
    <citation type="submission" date="2018-11" db="EMBL/GenBank/DDBJ databases">
        <title>Chitinophaga lutea sp.nov., isolate from arsenic contaminated soil.</title>
        <authorList>
            <person name="Zong Y."/>
        </authorList>
    </citation>
    <scope>NUCLEOTIDE SEQUENCE [LARGE SCALE GENOMIC DNA]</scope>
    <source>
        <strain evidence="1 2">ZY74</strain>
    </source>
</reference>
<dbReference type="EMBL" id="RPDH01000001">
    <property type="protein sequence ID" value="RPE12229.1"/>
    <property type="molecule type" value="Genomic_DNA"/>
</dbReference>